<dbReference type="STRING" id="563176.SAMN04488090_1357"/>
<accession>A0A1G9LC49</accession>
<proteinExistence type="predicted"/>
<evidence type="ECO:0000256" key="1">
    <source>
        <dbReference type="ARBA" id="ARBA00022801"/>
    </source>
</evidence>
<dbReference type="CDD" id="cd07398">
    <property type="entry name" value="MPP_YbbF-LpxH"/>
    <property type="match status" value="1"/>
</dbReference>
<gene>
    <name evidence="2" type="ORF">SAMN04488090_1357</name>
</gene>
<evidence type="ECO:0000313" key="3">
    <source>
        <dbReference type="Proteomes" id="UP000198901"/>
    </source>
</evidence>
<evidence type="ECO:0000313" key="2">
    <source>
        <dbReference type="EMBL" id="SDL59538.1"/>
    </source>
</evidence>
<dbReference type="GO" id="GO:0016020">
    <property type="term" value="C:membrane"/>
    <property type="evidence" value="ECO:0007669"/>
    <property type="project" value="GOC"/>
</dbReference>
<name>A0A1G9LC49_9BACT</name>
<sequence length="276" mass="32264">MTSIQLLPGKKIFFASDFHLGSAPADRSRERERMLVRWLDSIKSEAQVLFLVGDIFDFWHEYKEAVPKGYVRFLGKLAELKDSGVNIQAFTGNHDLWMRDYFPAELGIPVHFKPIEFDVISAADGTTHRFMLGHGDGLGPGDWAYKNVLKPIFTNPFLQFLFRWLHPDIGIAFAHRWARHTRASKSGKPHEFFHSDDMEWIFQYCREVEQTSHHDFYIFGHRHLLLDMTVSATSRYINIGEWLFTRSYGTFDGKEFELHLFENDPKYLIPANRMTN</sequence>
<organism evidence="2 3">
    <name type="scientific">Siphonobacter aquaeclarae</name>
    <dbReference type="NCBI Taxonomy" id="563176"/>
    <lineage>
        <taxon>Bacteria</taxon>
        <taxon>Pseudomonadati</taxon>
        <taxon>Bacteroidota</taxon>
        <taxon>Cytophagia</taxon>
        <taxon>Cytophagales</taxon>
        <taxon>Cytophagaceae</taxon>
        <taxon>Siphonobacter</taxon>
    </lineage>
</organism>
<keyword evidence="1 2" id="KW-0378">Hydrolase</keyword>
<protein>
    <submittedName>
        <fullName evidence="2">UDP-2,3-diacylglucosamine hydrolase</fullName>
    </submittedName>
</protein>
<dbReference type="Proteomes" id="UP000198901">
    <property type="component" value="Unassembled WGS sequence"/>
</dbReference>
<reference evidence="2 3" key="1">
    <citation type="submission" date="2016-10" db="EMBL/GenBank/DDBJ databases">
        <authorList>
            <person name="de Groot N.N."/>
        </authorList>
    </citation>
    <scope>NUCLEOTIDE SEQUENCE [LARGE SCALE GENOMIC DNA]</scope>
    <source>
        <strain evidence="2 3">DSM 21668</strain>
    </source>
</reference>
<dbReference type="InterPro" id="IPR029052">
    <property type="entry name" value="Metallo-depent_PP-like"/>
</dbReference>
<keyword evidence="3" id="KW-1185">Reference proteome</keyword>
<dbReference type="RefSeq" id="WP_317039200.1">
    <property type="nucleotide sequence ID" value="NZ_FNGS01000002.1"/>
</dbReference>
<dbReference type="GO" id="GO:0008758">
    <property type="term" value="F:UDP-2,3-diacylglucosamine hydrolase activity"/>
    <property type="evidence" value="ECO:0007669"/>
    <property type="project" value="TreeGrafter"/>
</dbReference>
<dbReference type="PANTHER" id="PTHR34990:SF1">
    <property type="entry name" value="UDP-2,3-DIACYLGLUCOSAMINE HYDROLASE"/>
    <property type="match status" value="1"/>
</dbReference>
<dbReference type="EMBL" id="FNGS01000002">
    <property type="protein sequence ID" value="SDL59538.1"/>
    <property type="molecule type" value="Genomic_DNA"/>
</dbReference>
<dbReference type="SUPFAM" id="SSF56300">
    <property type="entry name" value="Metallo-dependent phosphatases"/>
    <property type="match status" value="1"/>
</dbReference>
<dbReference type="GO" id="GO:0009245">
    <property type="term" value="P:lipid A biosynthetic process"/>
    <property type="evidence" value="ECO:0007669"/>
    <property type="project" value="TreeGrafter"/>
</dbReference>
<dbReference type="AlphaFoldDB" id="A0A1G9LC49"/>
<dbReference type="PANTHER" id="PTHR34990">
    <property type="entry name" value="UDP-2,3-DIACYLGLUCOSAMINE HYDROLASE-RELATED"/>
    <property type="match status" value="1"/>
</dbReference>
<dbReference type="InterPro" id="IPR043461">
    <property type="entry name" value="LpxH-like"/>
</dbReference>
<dbReference type="Gene3D" id="3.60.21.10">
    <property type="match status" value="1"/>
</dbReference>